<dbReference type="AlphaFoldDB" id="A0A255IAM0"/>
<dbReference type="PANTHER" id="PTHR38447:SF1">
    <property type="entry name" value="RNA POLYMERASE-BINDING TRANSCRIPTION FACTOR CARD"/>
    <property type="match status" value="1"/>
</dbReference>
<name>A0A255IAM0_9FIRM</name>
<dbReference type="PANTHER" id="PTHR38447">
    <property type="entry name" value="TRANSCRIPTION FACTOR YDEB-RELATED"/>
    <property type="match status" value="1"/>
</dbReference>
<reference evidence="3 4" key="1">
    <citation type="journal article" date="2017" name="Genome Announc.">
        <title>Draft Genome Sequence of a Sporulating and Motile Strain of Lachnotalea glycerini Isolated from Water in Quebec City, Canada.</title>
        <authorList>
            <person name="Maheux A.F."/>
            <person name="Boudreau D.K."/>
            <person name="Berube E."/>
            <person name="Boissinot M."/>
            <person name="Raymond F."/>
            <person name="Brodeur S."/>
            <person name="Corbeil J."/>
            <person name="Isabel S."/>
            <person name="Omar R.F."/>
            <person name="Bergeron M.G."/>
        </authorList>
    </citation>
    <scope>NUCLEOTIDE SEQUENCE [LARGE SCALE GENOMIC DNA]</scope>
    <source>
        <strain evidence="3 4">CCRI-19302</strain>
    </source>
</reference>
<dbReference type="InterPro" id="IPR003711">
    <property type="entry name" value="CarD-like/TRCF_RID"/>
</dbReference>
<dbReference type="RefSeq" id="WP_094377900.1">
    <property type="nucleotide sequence ID" value="NZ_NOKA02000106.1"/>
</dbReference>
<dbReference type="InterPro" id="IPR036101">
    <property type="entry name" value="CarD-like/TRCF_RID_sf"/>
</dbReference>
<comment type="caution">
    <text evidence="3">The sequence shown here is derived from an EMBL/GenBank/DDBJ whole genome shotgun (WGS) entry which is preliminary data.</text>
</comment>
<dbReference type="Gene3D" id="2.40.10.170">
    <property type="match status" value="1"/>
</dbReference>
<dbReference type="SMART" id="SM01058">
    <property type="entry name" value="CarD_TRCF"/>
    <property type="match status" value="1"/>
</dbReference>
<sequence length="180" mass="20802">MERKTGSDDTNSSLGEFDSEEYQVGEKVMHPVEGACYVKGIITMKRGNKEHQYYKLVPLLNETTVVYIPVISQNANRIRKIMSVNEIDKIPNELNKIEINWISDNRKRQESFSTVIKSCDTVKITKIIIMMLQRELEKPLQSMDKDILCKAQKLAYSEIAIVKGKTFEEVKQEMKNKVQL</sequence>
<proteinExistence type="predicted"/>
<dbReference type="Proteomes" id="UP000247523">
    <property type="component" value="Unassembled WGS sequence"/>
</dbReference>
<reference evidence="2 5" key="2">
    <citation type="submission" date="2018-05" db="EMBL/GenBank/DDBJ databases">
        <title>Genomic Encyclopedia of Type Strains, Phase IV (KMG-IV): sequencing the most valuable type-strain genomes for metagenomic binning, comparative biology and taxonomic classification.</title>
        <authorList>
            <person name="Goeker M."/>
        </authorList>
    </citation>
    <scope>NUCLEOTIDE SEQUENCE [LARGE SCALE GENOMIC DNA]</scope>
    <source>
        <strain evidence="2 5">DSM 28816</strain>
    </source>
</reference>
<dbReference type="SUPFAM" id="SSF141259">
    <property type="entry name" value="CarD-like"/>
    <property type="match status" value="1"/>
</dbReference>
<evidence type="ECO:0000313" key="3">
    <source>
        <dbReference type="EMBL" id="RDY27498.1"/>
    </source>
</evidence>
<feature type="domain" description="CarD-like/TRCF RNAP-interacting" evidence="1">
    <location>
        <begin position="21"/>
        <end position="132"/>
    </location>
</feature>
<organism evidence="3 4">
    <name type="scientific">Lachnotalea glycerini</name>
    <dbReference type="NCBI Taxonomy" id="1763509"/>
    <lineage>
        <taxon>Bacteria</taxon>
        <taxon>Bacillati</taxon>
        <taxon>Bacillota</taxon>
        <taxon>Clostridia</taxon>
        <taxon>Lachnospirales</taxon>
        <taxon>Lachnospiraceae</taxon>
        <taxon>Lachnotalea</taxon>
    </lineage>
</organism>
<dbReference type="Pfam" id="PF02559">
    <property type="entry name" value="CarD_TRCF_RID"/>
    <property type="match status" value="1"/>
</dbReference>
<evidence type="ECO:0000313" key="2">
    <source>
        <dbReference type="EMBL" id="PXV96160.1"/>
    </source>
</evidence>
<protein>
    <submittedName>
        <fullName evidence="2">CarD family transcriptional regulator</fullName>
    </submittedName>
</protein>
<dbReference type="OrthoDB" id="9786074at2"/>
<evidence type="ECO:0000259" key="1">
    <source>
        <dbReference type="SMART" id="SM01058"/>
    </source>
</evidence>
<dbReference type="InterPro" id="IPR052531">
    <property type="entry name" value="CarD-like_regulator"/>
</dbReference>
<dbReference type="Proteomes" id="UP000216411">
    <property type="component" value="Unassembled WGS sequence"/>
</dbReference>
<accession>A0A255IAM0</accession>
<evidence type="ECO:0000313" key="4">
    <source>
        <dbReference type="Proteomes" id="UP000216411"/>
    </source>
</evidence>
<dbReference type="GO" id="GO:0009303">
    <property type="term" value="P:rRNA transcription"/>
    <property type="evidence" value="ECO:0007669"/>
    <property type="project" value="TreeGrafter"/>
</dbReference>
<keyword evidence="4" id="KW-1185">Reference proteome</keyword>
<dbReference type="InterPro" id="IPR042215">
    <property type="entry name" value="CarD-like_C"/>
</dbReference>
<dbReference type="Pfam" id="PF21095">
    <property type="entry name" value="CarD_C"/>
    <property type="match status" value="1"/>
</dbReference>
<dbReference type="InterPro" id="IPR048792">
    <property type="entry name" value="CarD_C"/>
</dbReference>
<reference evidence="3" key="3">
    <citation type="submission" date="2018-07" db="EMBL/GenBank/DDBJ databases">
        <authorList>
            <person name="Quirk P.G."/>
            <person name="Krulwich T.A."/>
        </authorList>
    </citation>
    <scope>NUCLEOTIDE SEQUENCE</scope>
    <source>
        <strain evidence="3">CCRI-19302</strain>
    </source>
</reference>
<dbReference type="EMBL" id="NOKA02000106">
    <property type="protein sequence ID" value="RDY27498.1"/>
    <property type="molecule type" value="Genomic_DNA"/>
</dbReference>
<evidence type="ECO:0000313" key="5">
    <source>
        <dbReference type="Proteomes" id="UP000247523"/>
    </source>
</evidence>
<gene>
    <name evidence="2" type="ORF">C8E03_101795</name>
    <name evidence="3" type="ORF">CG710_020590</name>
</gene>
<dbReference type="Gene3D" id="1.20.58.1290">
    <property type="entry name" value="CarD-like, C-terminal domain"/>
    <property type="match status" value="1"/>
</dbReference>
<dbReference type="EMBL" id="QICS01000001">
    <property type="protein sequence ID" value="PXV96160.1"/>
    <property type="molecule type" value="Genomic_DNA"/>
</dbReference>